<dbReference type="Proteomes" id="UP000183317">
    <property type="component" value="Unassembled WGS sequence"/>
</dbReference>
<accession>A0A1F5MGN0</accession>
<dbReference type="EMBL" id="MFDU01000014">
    <property type="protein sequence ID" value="OGE64460.1"/>
    <property type="molecule type" value="Genomic_DNA"/>
</dbReference>
<keyword evidence="1" id="KW-0812">Transmembrane</keyword>
<organism evidence="2 3">
    <name type="scientific">Candidatus Daviesbacteria bacterium RIFCSPLOWO2_02_FULL_36_8</name>
    <dbReference type="NCBI Taxonomy" id="1797793"/>
    <lineage>
        <taxon>Bacteria</taxon>
        <taxon>Candidatus Daviesiibacteriota</taxon>
    </lineage>
</organism>
<keyword evidence="1" id="KW-0472">Membrane</keyword>
<comment type="caution">
    <text evidence="2">The sequence shown here is derived from an EMBL/GenBank/DDBJ whole genome shotgun (WGS) entry which is preliminary data.</text>
</comment>
<feature type="transmembrane region" description="Helical" evidence="1">
    <location>
        <begin position="6"/>
        <end position="26"/>
    </location>
</feature>
<dbReference type="AlphaFoldDB" id="A0A1F5MGN0"/>
<reference evidence="2 3" key="1">
    <citation type="journal article" date="2016" name="Nat. Commun.">
        <title>Thousands of microbial genomes shed light on interconnected biogeochemical processes in an aquifer system.</title>
        <authorList>
            <person name="Anantharaman K."/>
            <person name="Brown C.T."/>
            <person name="Hug L.A."/>
            <person name="Sharon I."/>
            <person name="Castelle C.J."/>
            <person name="Probst A.J."/>
            <person name="Thomas B.C."/>
            <person name="Singh A."/>
            <person name="Wilkins M.J."/>
            <person name="Karaoz U."/>
            <person name="Brodie E.L."/>
            <person name="Williams K.H."/>
            <person name="Hubbard S.S."/>
            <person name="Banfield J.F."/>
        </authorList>
    </citation>
    <scope>NUCLEOTIDE SEQUENCE [LARGE SCALE GENOMIC DNA]</scope>
</reference>
<protein>
    <submittedName>
        <fullName evidence="2">Uncharacterized protein</fullName>
    </submittedName>
</protein>
<sequence length="255" mass="28589">MQKGSVQILALITVVAVVVTGAYFYLSRNQNYLQSANPIKIAISSTKIYTNSQLDFEFSYSKDLTAKEDSEELYNLRVVGQTVKAVSDFRKNFKDYVTYEPGKFLGAAVVLAKDNSYGTNPFTVWVFDNPNDKSIDVWYKDYWYYPFVWGDYTSMGKITLAPKDEATVSGQMGRSGVIDYQPGKPKFIYVSNSSKMYLFRIIGEDGDKILSTFKFTDQSIEEQFCGGIAGIQCPSGYSCQLDGEYPDAGGKCIKN</sequence>
<gene>
    <name evidence="2" type="ORF">A3J13_02005</name>
</gene>
<proteinExistence type="predicted"/>
<keyword evidence="1" id="KW-1133">Transmembrane helix</keyword>
<evidence type="ECO:0000313" key="3">
    <source>
        <dbReference type="Proteomes" id="UP000183317"/>
    </source>
</evidence>
<evidence type="ECO:0000256" key="1">
    <source>
        <dbReference type="SAM" id="Phobius"/>
    </source>
</evidence>
<evidence type="ECO:0000313" key="2">
    <source>
        <dbReference type="EMBL" id="OGE64460.1"/>
    </source>
</evidence>
<name>A0A1F5MGN0_9BACT</name>